<dbReference type="InterPro" id="IPR036291">
    <property type="entry name" value="NAD(P)-bd_dom_sf"/>
</dbReference>
<keyword evidence="2" id="KW-0521">NADP</keyword>
<feature type="region of interest" description="Disordered" evidence="4">
    <location>
        <begin position="1"/>
        <end position="25"/>
    </location>
</feature>
<gene>
    <name evidence="5" type="ORF">jhhlp_001727</name>
</gene>
<dbReference type="Proteomes" id="UP000233524">
    <property type="component" value="Unassembled WGS sequence"/>
</dbReference>
<dbReference type="PANTHER" id="PTHR43180:SF16">
    <property type="entry name" value="BACILYSIN BIOSYNTHESIS OXIDOREDUCTASE BACC"/>
    <property type="match status" value="1"/>
</dbReference>
<dbReference type="InterPro" id="IPR002347">
    <property type="entry name" value="SDR_fam"/>
</dbReference>
<dbReference type="Pfam" id="PF00106">
    <property type="entry name" value="adh_short"/>
    <property type="match status" value="1"/>
</dbReference>
<evidence type="ECO:0000313" key="5">
    <source>
        <dbReference type="EMBL" id="PKS11739.1"/>
    </source>
</evidence>
<reference evidence="5 6" key="1">
    <citation type="journal article" date="2017" name="G3 (Bethesda)">
        <title>First Draft Genome Sequence of the Pathogenic Fungus Lomentospora prolificans (Formerly Scedosporium prolificans).</title>
        <authorList>
            <person name="Luo R."/>
            <person name="Zimin A."/>
            <person name="Workman R."/>
            <person name="Fan Y."/>
            <person name="Pertea G."/>
            <person name="Grossman N."/>
            <person name="Wear M.P."/>
            <person name="Jia B."/>
            <person name="Miller H."/>
            <person name="Casadevall A."/>
            <person name="Timp W."/>
            <person name="Zhang S.X."/>
            <person name="Salzberg S.L."/>
        </authorList>
    </citation>
    <scope>NUCLEOTIDE SEQUENCE [LARGE SCALE GENOMIC DNA]</scope>
    <source>
        <strain evidence="5 6">JHH-5317</strain>
    </source>
</reference>
<evidence type="ECO:0000256" key="4">
    <source>
        <dbReference type="SAM" id="MobiDB-lite"/>
    </source>
</evidence>
<dbReference type="InterPro" id="IPR020904">
    <property type="entry name" value="Sc_DH/Rdtase_CS"/>
</dbReference>
<comment type="similarity">
    <text evidence="1">Belongs to the short-chain dehydrogenases/reductases (SDR) family.</text>
</comment>
<dbReference type="PROSITE" id="PS00061">
    <property type="entry name" value="ADH_SHORT"/>
    <property type="match status" value="1"/>
</dbReference>
<dbReference type="Gene3D" id="3.40.50.720">
    <property type="entry name" value="NAD(P)-binding Rossmann-like Domain"/>
    <property type="match status" value="1"/>
</dbReference>
<organism evidence="5 6">
    <name type="scientific">Lomentospora prolificans</name>
    <dbReference type="NCBI Taxonomy" id="41688"/>
    <lineage>
        <taxon>Eukaryota</taxon>
        <taxon>Fungi</taxon>
        <taxon>Dikarya</taxon>
        <taxon>Ascomycota</taxon>
        <taxon>Pezizomycotina</taxon>
        <taxon>Sordariomycetes</taxon>
        <taxon>Hypocreomycetidae</taxon>
        <taxon>Microascales</taxon>
        <taxon>Microascaceae</taxon>
        <taxon>Lomentospora</taxon>
    </lineage>
</organism>
<dbReference type="PRINTS" id="PR00081">
    <property type="entry name" value="GDHRDH"/>
</dbReference>
<proteinExistence type="inferred from homology"/>
<keyword evidence="6" id="KW-1185">Reference proteome</keyword>
<protein>
    <submittedName>
        <fullName evidence="5">Uncharacterized protein</fullName>
    </submittedName>
</protein>
<evidence type="ECO:0000256" key="1">
    <source>
        <dbReference type="ARBA" id="ARBA00006484"/>
    </source>
</evidence>
<dbReference type="AlphaFoldDB" id="A0A2N3NGZ9"/>
<dbReference type="SUPFAM" id="SSF51735">
    <property type="entry name" value="NAD(P)-binding Rossmann-fold domains"/>
    <property type="match status" value="1"/>
</dbReference>
<evidence type="ECO:0000313" key="6">
    <source>
        <dbReference type="Proteomes" id="UP000233524"/>
    </source>
</evidence>
<dbReference type="EMBL" id="NLAX01000005">
    <property type="protein sequence ID" value="PKS11739.1"/>
    <property type="molecule type" value="Genomic_DNA"/>
</dbReference>
<dbReference type="GO" id="GO:0016491">
    <property type="term" value="F:oxidoreductase activity"/>
    <property type="evidence" value="ECO:0007669"/>
    <property type="project" value="UniProtKB-KW"/>
</dbReference>
<sequence>MADQQQTAGGEGQPGLSKPVDLSSPYDPETISGKTILITGGASGLGAAFAKAWALHGANVIIGDVDDGAGEALVADLRATTKSEHHHYQHCDVTDWQSQVALFKTAVDVSPTGGIDVVVPNAGIGHDGAAGPGSFEDPANLDAEHPGPPKFKVFDVNLVGAAYTIHLALFWLQKNEPGRDRHILLIGSIAGIMPLVGSAQYTASKHAITGLFRCLRGTSFRKGIRVNMLCPYFVDTKILANVVMLFLAGGGLAELEDVVDAGTRLVADKEIYGRALVVGPRMVVEDGEDGETKLVEIPNDGETGTPIWDCYAHDYLAVQAFVYRYTRLLVGIAKVRGWFGWLTDVSWILFKRRPQEQQK</sequence>
<dbReference type="InParanoid" id="A0A2N3NGZ9"/>
<comment type="caution">
    <text evidence="5">The sequence shown here is derived from an EMBL/GenBank/DDBJ whole genome shotgun (WGS) entry which is preliminary data.</text>
</comment>
<keyword evidence="3" id="KW-0560">Oxidoreductase</keyword>
<accession>A0A2N3NGZ9</accession>
<dbReference type="STRING" id="41688.A0A2N3NGZ9"/>
<dbReference type="VEuPathDB" id="FungiDB:jhhlp_001727"/>
<dbReference type="OrthoDB" id="498125at2759"/>
<dbReference type="PANTHER" id="PTHR43180">
    <property type="entry name" value="3-OXOACYL-(ACYL-CARRIER-PROTEIN) REDUCTASE (AFU_ORTHOLOGUE AFUA_6G11210)"/>
    <property type="match status" value="1"/>
</dbReference>
<name>A0A2N3NGZ9_9PEZI</name>
<evidence type="ECO:0000256" key="3">
    <source>
        <dbReference type="ARBA" id="ARBA00023002"/>
    </source>
</evidence>
<evidence type="ECO:0000256" key="2">
    <source>
        <dbReference type="ARBA" id="ARBA00022857"/>
    </source>
</evidence>